<dbReference type="InterPro" id="IPR018592">
    <property type="entry name" value="DUF2024"/>
</dbReference>
<protein>
    <recommendedName>
        <fullName evidence="3">DUF2024 domain-containing protein</fullName>
    </recommendedName>
</protein>
<evidence type="ECO:0000313" key="2">
    <source>
        <dbReference type="Proteomes" id="UP000192923"/>
    </source>
</evidence>
<dbReference type="RefSeq" id="WP_085214168.1">
    <property type="nucleotide sequence ID" value="NZ_FXAM01000001.1"/>
</dbReference>
<reference evidence="1 2" key="1">
    <citation type="submission" date="2016-12" db="EMBL/GenBank/DDBJ databases">
        <authorList>
            <person name="Song W.-J."/>
            <person name="Kurnit D.M."/>
        </authorList>
    </citation>
    <scope>NUCLEOTIDE SEQUENCE [LARGE SCALE GENOMIC DNA]</scope>
    <source>
        <strain evidence="1 2">175</strain>
    </source>
</reference>
<dbReference type="STRING" id="1760988.SAMN02949497_3090"/>
<name>A0A1Y6CZH9_9GAMM</name>
<dbReference type="AlphaFoldDB" id="A0A1Y6CZH9"/>
<proteinExistence type="predicted"/>
<accession>A0A1Y6CZH9</accession>
<sequence>MNIFHVFDTFATRATGGILHFDVVLPTNDPALALRAARAWLAAIGAPDAQVNPESCAYCHSTPDAPEDVRGEIATRGYAIYKLEGCPRD</sequence>
<dbReference type="OrthoDB" id="9795699at2"/>
<dbReference type="Gene3D" id="3.10.510.10">
    <property type="entry name" value="NE1680-like"/>
    <property type="match status" value="1"/>
</dbReference>
<evidence type="ECO:0000313" key="1">
    <source>
        <dbReference type="EMBL" id="SMF95716.1"/>
    </source>
</evidence>
<dbReference type="InterPro" id="IPR023122">
    <property type="entry name" value="NE1680-like_sf"/>
</dbReference>
<gene>
    <name evidence="1" type="ORF">SAMN02949497_3090</name>
</gene>
<evidence type="ECO:0008006" key="3">
    <source>
        <dbReference type="Google" id="ProtNLM"/>
    </source>
</evidence>
<organism evidence="1 2">
    <name type="scientific">Methylomagnum ishizawai</name>
    <dbReference type="NCBI Taxonomy" id="1760988"/>
    <lineage>
        <taxon>Bacteria</taxon>
        <taxon>Pseudomonadati</taxon>
        <taxon>Pseudomonadota</taxon>
        <taxon>Gammaproteobacteria</taxon>
        <taxon>Methylococcales</taxon>
        <taxon>Methylococcaceae</taxon>
        <taxon>Methylomagnum</taxon>
    </lineage>
</organism>
<dbReference type="EMBL" id="FXAM01000001">
    <property type="protein sequence ID" value="SMF95716.1"/>
    <property type="molecule type" value="Genomic_DNA"/>
</dbReference>
<dbReference type="Pfam" id="PF09630">
    <property type="entry name" value="DUF2024"/>
    <property type="match status" value="1"/>
</dbReference>
<dbReference type="Proteomes" id="UP000192923">
    <property type="component" value="Unassembled WGS sequence"/>
</dbReference>
<keyword evidence="2" id="KW-1185">Reference proteome</keyword>
<dbReference type="SUPFAM" id="SSF160766">
    <property type="entry name" value="NE1680-like"/>
    <property type="match status" value="1"/>
</dbReference>